<organism evidence="2 3">
    <name type="scientific">Dictyostelium purpureum</name>
    <name type="common">Slime mold</name>
    <dbReference type="NCBI Taxonomy" id="5786"/>
    <lineage>
        <taxon>Eukaryota</taxon>
        <taxon>Amoebozoa</taxon>
        <taxon>Evosea</taxon>
        <taxon>Eumycetozoa</taxon>
        <taxon>Dictyostelia</taxon>
        <taxon>Dictyosteliales</taxon>
        <taxon>Dictyosteliaceae</taxon>
        <taxon>Dictyostelium</taxon>
    </lineage>
</organism>
<dbReference type="EMBL" id="GL870967">
    <property type="protein sequence ID" value="EGC38921.1"/>
    <property type="molecule type" value="Genomic_DNA"/>
</dbReference>
<sequence>MLIFKSLVLLTVLLSANFASALLPPSPGSIDPNQFNDIPSVIYYGLGNDNGIQPIAPGCNNGLIKNVGANSPIVILNETAYLATTYNNNELDISIITRDGGFSIYQQPNLRNFLKQNPMDSLISYDDYRNSFLFISGSKIIDYGIAHDIINVMGADLNTPYPNPYFDLKTSTYYVATYQNNNNLVQNYYVYAPLQGEFSLFSVNNLNLTYSLDAVQIASYGSKVILFGNNKSQQQSYLYSVYPFENSYTLLAIRDYGYQLTTGINSRFVLLSSSTGDQTELYDLEFQGSQKYLNTCFKSNSQNSFISSIATKQIFSN</sequence>
<gene>
    <name evidence="2" type="ORF">DICPUDRAFT_75559</name>
</gene>
<evidence type="ECO:0000256" key="1">
    <source>
        <dbReference type="SAM" id="SignalP"/>
    </source>
</evidence>
<keyword evidence="1" id="KW-0732">Signal</keyword>
<feature type="chain" id="PRO_5003265009" evidence="1">
    <location>
        <begin position="22"/>
        <end position="317"/>
    </location>
</feature>
<accession>F0ZB05</accession>
<dbReference type="AlphaFoldDB" id="F0ZB05"/>
<reference evidence="3" key="1">
    <citation type="journal article" date="2011" name="Genome Biol.">
        <title>Comparative genomics of the social amoebae Dictyostelium discoideum and Dictyostelium purpureum.</title>
        <authorList>
            <consortium name="US DOE Joint Genome Institute (JGI-PGF)"/>
            <person name="Sucgang R."/>
            <person name="Kuo A."/>
            <person name="Tian X."/>
            <person name="Salerno W."/>
            <person name="Parikh A."/>
            <person name="Feasley C.L."/>
            <person name="Dalin E."/>
            <person name="Tu H."/>
            <person name="Huang E."/>
            <person name="Barry K."/>
            <person name="Lindquist E."/>
            <person name="Shapiro H."/>
            <person name="Bruce D."/>
            <person name="Schmutz J."/>
            <person name="Salamov A."/>
            <person name="Fey P."/>
            <person name="Gaudet P."/>
            <person name="Anjard C."/>
            <person name="Babu M.M."/>
            <person name="Basu S."/>
            <person name="Bushmanova Y."/>
            <person name="van der Wel H."/>
            <person name="Katoh-Kurasawa M."/>
            <person name="Dinh C."/>
            <person name="Coutinho P.M."/>
            <person name="Saito T."/>
            <person name="Elias M."/>
            <person name="Schaap P."/>
            <person name="Kay R.R."/>
            <person name="Henrissat B."/>
            <person name="Eichinger L."/>
            <person name="Rivero F."/>
            <person name="Putnam N.H."/>
            <person name="West C.M."/>
            <person name="Loomis W.F."/>
            <person name="Chisholm R.L."/>
            <person name="Shaulsky G."/>
            <person name="Strassmann J.E."/>
            <person name="Queller D.C."/>
            <person name="Kuspa A."/>
            <person name="Grigoriev I.V."/>
        </authorList>
    </citation>
    <scope>NUCLEOTIDE SEQUENCE [LARGE SCALE GENOMIC DNA]</scope>
    <source>
        <strain evidence="3">QSDP1</strain>
    </source>
</reference>
<keyword evidence="3" id="KW-1185">Reference proteome</keyword>
<dbReference type="GeneID" id="10506402"/>
<evidence type="ECO:0000313" key="2">
    <source>
        <dbReference type="EMBL" id="EGC38921.1"/>
    </source>
</evidence>
<dbReference type="RefSeq" id="XP_003284601.1">
    <property type="nucleotide sequence ID" value="XM_003284553.1"/>
</dbReference>
<dbReference type="VEuPathDB" id="AmoebaDB:DICPUDRAFT_75559"/>
<feature type="signal peptide" evidence="1">
    <location>
        <begin position="1"/>
        <end position="21"/>
    </location>
</feature>
<proteinExistence type="predicted"/>
<dbReference type="InParanoid" id="F0ZB05"/>
<name>F0ZB05_DICPU</name>
<dbReference type="Proteomes" id="UP000001064">
    <property type="component" value="Unassembled WGS sequence"/>
</dbReference>
<protein>
    <submittedName>
        <fullName evidence="2">Uncharacterized protein</fullName>
    </submittedName>
</protein>
<evidence type="ECO:0000313" key="3">
    <source>
        <dbReference type="Proteomes" id="UP000001064"/>
    </source>
</evidence>
<dbReference type="KEGG" id="dpp:DICPUDRAFT_75559"/>